<evidence type="ECO:0000256" key="2">
    <source>
        <dbReference type="SAM" id="SignalP"/>
    </source>
</evidence>
<dbReference type="OMA" id="ANDQLEW"/>
<reference evidence="3 4" key="1">
    <citation type="journal article" date="2010" name="Nature">
        <title>The Ectocarpus genome and the independent evolution of multicellularity in brown algae.</title>
        <authorList>
            <person name="Cock J.M."/>
            <person name="Sterck L."/>
            <person name="Rouze P."/>
            <person name="Scornet D."/>
            <person name="Allen A.E."/>
            <person name="Amoutzias G."/>
            <person name="Anthouard V."/>
            <person name="Artiguenave F."/>
            <person name="Aury J.M."/>
            <person name="Badger J.H."/>
            <person name="Beszteri B."/>
            <person name="Billiau K."/>
            <person name="Bonnet E."/>
            <person name="Bothwell J.H."/>
            <person name="Bowler C."/>
            <person name="Boyen C."/>
            <person name="Brownlee C."/>
            <person name="Carrano C.J."/>
            <person name="Charrier B."/>
            <person name="Cho G.Y."/>
            <person name="Coelho S.M."/>
            <person name="Collen J."/>
            <person name="Corre E."/>
            <person name="Da Silva C."/>
            <person name="Delage L."/>
            <person name="Delaroque N."/>
            <person name="Dittami S.M."/>
            <person name="Doulbeau S."/>
            <person name="Elias M."/>
            <person name="Farnham G."/>
            <person name="Gachon C.M."/>
            <person name="Gschloessl B."/>
            <person name="Heesch S."/>
            <person name="Jabbari K."/>
            <person name="Jubin C."/>
            <person name="Kawai H."/>
            <person name="Kimura K."/>
            <person name="Kloareg B."/>
            <person name="Kupper F.C."/>
            <person name="Lang D."/>
            <person name="Le Bail A."/>
            <person name="Leblanc C."/>
            <person name="Lerouge P."/>
            <person name="Lohr M."/>
            <person name="Lopez P.J."/>
            <person name="Martens C."/>
            <person name="Maumus F."/>
            <person name="Michel G."/>
            <person name="Miranda-Saavedra D."/>
            <person name="Morales J."/>
            <person name="Moreau H."/>
            <person name="Motomura T."/>
            <person name="Nagasato C."/>
            <person name="Napoli C.A."/>
            <person name="Nelson D.R."/>
            <person name="Nyvall-Collen P."/>
            <person name="Peters A.F."/>
            <person name="Pommier C."/>
            <person name="Potin P."/>
            <person name="Poulain J."/>
            <person name="Quesneville H."/>
            <person name="Read B."/>
            <person name="Rensing S.A."/>
            <person name="Ritter A."/>
            <person name="Rousvoal S."/>
            <person name="Samanta M."/>
            <person name="Samson G."/>
            <person name="Schroeder D.C."/>
            <person name="Segurens B."/>
            <person name="Strittmatter M."/>
            <person name="Tonon T."/>
            <person name="Tregear J.W."/>
            <person name="Valentin K."/>
            <person name="von Dassow P."/>
            <person name="Yamagishi T."/>
            <person name="Van de Peer Y."/>
            <person name="Wincker P."/>
        </authorList>
    </citation>
    <scope>NUCLEOTIDE SEQUENCE [LARGE SCALE GENOMIC DNA]</scope>
    <source>
        <strain evidence="4">Ec32 / CCAP1310/4</strain>
    </source>
</reference>
<evidence type="ECO:0000313" key="3">
    <source>
        <dbReference type="EMBL" id="CBJ30547.1"/>
    </source>
</evidence>
<dbReference type="InterPro" id="IPR019410">
    <property type="entry name" value="Methyltransf_16"/>
</dbReference>
<evidence type="ECO:0000256" key="1">
    <source>
        <dbReference type="SAM" id="MobiDB-lite"/>
    </source>
</evidence>
<dbReference type="PANTHER" id="PTHR14614:SF123">
    <property type="entry name" value="OS04G0645500 PROTEIN"/>
    <property type="match status" value="1"/>
</dbReference>
<feature type="region of interest" description="Disordered" evidence="1">
    <location>
        <begin position="256"/>
        <end position="297"/>
    </location>
</feature>
<dbReference type="InterPro" id="IPR029063">
    <property type="entry name" value="SAM-dependent_MTases_sf"/>
</dbReference>
<dbReference type="OrthoDB" id="413520at2759"/>
<dbReference type="eggNOG" id="KOG2793">
    <property type="taxonomic scope" value="Eukaryota"/>
</dbReference>
<proteinExistence type="predicted"/>
<dbReference type="EMBL" id="FN649738">
    <property type="protein sequence ID" value="CBJ30547.1"/>
    <property type="molecule type" value="Genomic_DNA"/>
</dbReference>
<feature type="signal peptide" evidence="2">
    <location>
        <begin position="1"/>
        <end position="20"/>
    </location>
</feature>
<dbReference type="AlphaFoldDB" id="D7FPU0"/>
<protein>
    <submittedName>
        <fullName evidence="3">Uncharacterized protein</fullName>
    </submittedName>
</protein>
<keyword evidence="4" id="KW-1185">Reference proteome</keyword>
<gene>
    <name evidence="3" type="ORF">Esi_0199_0043</name>
</gene>
<sequence>MVGWHLLLSFDGVTLDLAQSWENGEEMAPIFSGACWAGTVVWPAALDLCDYMSEHLRQAMVGATVVELGCGIGVPGMVARLLGATVVLTEQDELLSLLDRNLDGNFAGHPRGEGGIRREALDWEREADTDGLLASLERSGTAPGEAEGEPGAGVRRRSTRLDFVLCADCVFEPLYGDSWKALAKVMGRLSDAGTTVLCSVERRGVDGVPEFLRACEAEGFSLQTVYRAAPSAPAPVELYEFSKGVFRGEAVAVVESDGGMEGGDGKGKPMEGEGGGALEVVDGGAVSPGAGSKSTAR</sequence>
<dbReference type="Pfam" id="PF10294">
    <property type="entry name" value="Methyltransf_16"/>
    <property type="match status" value="1"/>
</dbReference>
<dbReference type="PANTHER" id="PTHR14614">
    <property type="entry name" value="HEPATOCELLULAR CARCINOMA-ASSOCIATED ANTIGEN"/>
    <property type="match status" value="1"/>
</dbReference>
<dbReference type="Gene3D" id="3.40.50.150">
    <property type="entry name" value="Vaccinia Virus protein VP39"/>
    <property type="match status" value="1"/>
</dbReference>
<feature type="chain" id="PRO_5003095790" evidence="2">
    <location>
        <begin position="21"/>
        <end position="297"/>
    </location>
</feature>
<dbReference type="InParanoid" id="D7FPU0"/>
<dbReference type="Proteomes" id="UP000002630">
    <property type="component" value="Linkage Group LG13"/>
</dbReference>
<keyword evidence="2" id="KW-0732">Signal</keyword>
<dbReference type="EMBL" id="FN648374">
    <property type="protein sequence ID" value="CBJ30547.1"/>
    <property type="molecule type" value="Genomic_DNA"/>
</dbReference>
<name>D7FPU0_ECTSI</name>
<organism evidence="3 4">
    <name type="scientific">Ectocarpus siliculosus</name>
    <name type="common">Brown alga</name>
    <name type="synonym">Conferva siliculosa</name>
    <dbReference type="NCBI Taxonomy" id="2880"/>
    <lineage>
        <taxon>Eukaryota</taxon>
        <taxon>Sar</taxon>
        <taxon>Stramenopiles</taxon>
        <taxon>Ochrophyta</taxon>
        <taxon>PX clade</taxon>
        <taxon>Phaeophyceae</taxon>
        <taxon>Ectocarpales</taxon>
        <taxon>Ectocarpaceae</taxon>
        <taxon>Ectocarpus</taxon>
    </lineage>
</organism>
<dbReference type="STRING" id="2880.D7FPU0"/>
<accession>D7FPU0</accession>
<evidence type="ECO:0000313" key="4">
    <source>
        <dbReference type="Proteomes" id="UP000002630"/>
    </source>
</evidence>
<dbReference type="SUPFAM" id="SSF53335">
    <property type="entry name" value="S-adenosyl-L-methionine-dependent methyltransferases"/>
    <property type="match status" value="1"/>
</dbReference>